<dbReference type="InterPro" id="IPR045749">
    <property type="entry name" value="DUF6090"/>
</dbReference>
<sequence>MFHFMHKIRQGLLTENRFTKYLLYAIVEILIVIIGILIAIELDNWNEARQSRIDEIEVYKEIRQDLQLSLKELELGMNSHLVGMMVTIDLIDYLKSGKSEHPISSTRIQFYPKIDKDHQFFPGVSGFEALNSVGLKTLTNDKLRRDITNLYQLDFRKIVAMGRDNSSARSFEFLTPLIQQYIDLSDSAINITPPVINELDFPPDSIMIHEIKLVKLDEMRRDRELLLGLQNAVEFRQLKAGSYLVIIEKVRTLIEAIDIEVDKLEDQKSFGHSS</sequence>
<keyword evidence="1" id="KW-1133">Transmembrane helix</keyword>
<dbReference type="Pfam" id="PF19578">
    <property type="entry name" value="DUF6090"/>
    <property type="match status" value="1"/>
</dbReference>
<reference evidence="2" key="1">
    <citation type="submission" date="2023-06" db="EMBL/GenBank/DDBJ databases">
        <title>Robiginitalea aurantiacus sp. nov. and Algoriphagus sediminis sp. nov., isolated from coastal sediment.</title>
        <authorList>
            <person name="Zhou Z.Y."/>
            <person name="An J."/>
            <person name="Jia Y.W."/>
            <person name="Du Z.J."/>
        </authorList>
    </citation>
    <scope>NUCLEOTIDE SEQUENCE</scope>
    <source>
        <strain evidence="2">M39</strain>
    </source>
</reference>
<feature type="transmembrane region" description="Helical" evidence="1">
    <location>
        <begin position="21"/>
        <end position="40"/>
    </location>
</feature>
<accession>A0ABT7WBG4</accession>
<protein>
    <submittedName>
        <fullName evidence="2">DUF6090 family protein</fullName>
    </submittedName>
</protein>
<keyword evidence="1" id="KW-0812">Transmembrane</keyword>
<dbReference type="Proteomes" id="UP001174839">
    <property type="component" value="Unassembled WGS sequence"/>
</dbReference>
<comment type="caution">
    <text evidence="2">The sequence shown here is derived from an EMBL/GenBank/DDBJ whole genome shotgun (WGS) entry which is preliminary data.</text>
</comment>
<dbReference type="EMBL" id="JAUDUY010000001">
    <property type="protein sequence ID" value="MDM9630253.1"/>
    <property type="molecule type" value="Genomic_DNA"/>
</dbReference>
<proteinExistence type="predicted"/>
<organism evidence="2 3">
    <name type="scientific">Robiginitalea aurantiaca</name>
    <dbReference type="NCBI Taxonomy" id="3056915"/>
    <lineage>
        <taxon>Bacteria</taxon>
        <taxon>Pseudomonadati</taxon>
        <taxon>Bacteroidota</taxon>
        <taxon>Flavobacteriia</taxon>
        <taxon>Flavobacteriales</taxon>
        <taxon>Flavobacteriaceae</taxon>
        <taxon>Robiginitalea</taxon>
    </lineage>
</organism>
<dbReference type="RefSeq" id="WP_289723613.1">
    <property type="nucleotide sequence ID" value="NZ_JAUDUY010000001.1"/>
</dbReference>
<name>A0ABT7WBG4_9FLAO</name>
<evidence type="ECO:0000313" key="3">
    <source>
        <dbReference type="Proteomes" id="UP001174839"/>
    </source>
</evidence>
<keyword evidence="1" id="KW-0472">Membrane</keyword>
<keyword evidence="3" id="KW-1185">Reference proteome</keyword>
<evidence type="ECO:0000313" key="2">
    <source>
        <dbReference type="EMBL" id="MDM9630253.1"/>
    </source>
</evidence>
<gene>
    <name evidence="2" type="ORF">QU605_02145</name>
</gene>
<evidence type="ECO:0000256" key="1">
    <source>
        <dbReference type="SAM" id="Phobius"/>
    </source>
</evidence>